<comment type="subcellular location">
    <subcellularLocation>
        <location evidence="2">Cytoplasm</location>
    </subcellularLocation>
</comment>
<gene>
    <name evidence="7" type="ORF">JOF55_003657</name>
</gene>
<dbReference type="PROSITE" id="PS00369">
    <property type="entry name" value="PTS_HPR_HIS"/>
    <property type="match status" value="1"/>
</dbReference>
<evidence type="ECO:0000256" key="3">
    <source>
        <dbReference type="ARBA" id="ARBA00020422"/>
    </source>
</evidence>
<dbReference type="CDD" id="cd00367">
    <property type="entry name" value="PTS-HPr_like"/>
    <property type="match status" value="1"/>
</dbReference>
<dbReference type="EMBL" id="JAVDXW010000001">
    <property type="protein sequence ID" value="MDR7303476.1"/>
    <property type="molecule type" value="Genomic_DNA"/>
</dbReference>
<keyword evidence="8" id="KW-1185">Reference proteome</keyword>
<dbReference type="InterPro" id="IPR050399">
    <property type="entry name" value="HPr"/>
</dbReference>
<dbReference type="RefSeq" id="WP_310275821.1">
    <property type="nucleotide sequence ID" value="NZ_JAVDXW010000001.1"/>
</dbReference>
<proteinExistence type="predicted"/>
<keyword evidence="5" id="KW-0598">Phosphotransferase system</keyword>
<organism evidence="7 8">
    <name type="scientific">Haloactinomyces albus</name>
    <dbReference type="NCBI Taxonomy" id="1352928"/>
    <lineage>
        <taxon>Bacteria</taxon>
        <taxon>Bacillati</taxon>
        <taxon>Actinomycetota</taxon>
        <taxon>Actinomycetes</taxon>
        <taxon>Actinopolysporales</taxon>
        <taxon>Actinopolysporaceae</taxon>
        <taxon>Haloactinomyces</taxon>
    </lineage>
</organism>
<dbReference type="Pfam" id="PF00381">
    <property type="entry name" value="PTS-HPr"/>
    <property type="match status" value="1"/>
</dbReference>
<comment type="caution">
    <text evidence="7">The sequence shown here is derived from an EMBL/GenBank/DDBJ whole genome shotgun (WGS) entry which is preliminary data.</text>
</comment>
<name>A0AAE4CNH5_9ACTN</name>
<evidence type="ECO:0000313" key="7">
    <source>
        <dbReference type="EMBL" id="MDR7303476.1"/>
    </source>
</evidence>
<dbReference type="InterPro" id="IPR035895">
    <property type="entry name" value="HPr-like_sf"/>
</dbReference>
<dbReference type="InterPro" id="IPR001020">
    <property type="entry name" value="PTS_HPr_His_P_site"/>
</dbReference>
<protein>
    <recommendedName>
        <fullName evidence="3">Phosphocarrier protein HPr</fullName>
    </recommendedName>
</protein>
<evidence type="ECO:0000256" key="5">
    <source>
        <dbReference type="ARBA" id="ARBA00022683"/>
    </source>
</evidence>
<comment type="function">
    <text evidence="1">General (non sugar-specific) component of the phosphoenolpyruvate-dependent sugar phosphotransferase system (sugar PTS). This major carbohydrate active-transport system catalyzes the phosphorylation of incoming sugar substrates concomitantly with their translocation across the cell membrane. The phosphoryl group from phosphoenolpyruvate (PEP) is transferred to the phosphoryl carrier protein HPr by enzyme I. Phospho-HPr then transfers it to the PTS EIIA domain.</text>
</comment>
<keyword evidence="4" id="KW-0963">Cytoplasm</keyword>
<evidence type="ECO:0000256" key="2">
    <source>
        <dbReference type="ARBA" id="ARBA00004496"/>
    </source>
</evidence>
<dbReference type="SUPFAM" id="SSF55594">
    <property type="entry name" value="HPr-like"/>
    <property type="match status" value="1"/>
</dbReference>
<sequence>MPCRRVTIAARVGIHARPAALLSQRAGAQACRVTIARVDEGVPGEAVDAGSILALMTLGAEHGDEVELCADGEGEDGALEELTALLERDVDGEPAA</sequence>
<dbReference type="Gene3D" id="3.30.1340.10">
    <property type="entry name" value="HPr-like"/>
    <property type="match status" value="1"/>
</dbReference>
<evidence type="ECO:0000313" key="8">
    <source>
        <dbReference type="Proteomes" id="UP001180845"/>
    </source>
</evidence>
<dbReference type="GO" id="GO:0005737">
    <property type="term" value="C:cytoplasm"/>
    <property type="evidence" value="ECO:0007669"/>
    <property type="project" value="UniProtKB-SubCell"/>
</dbReference>
<dbReference type="InterPro" id="IPR000032">
    <property type="entry name" value="HPr-like"/>
</dbReference>
<dbReference type="AlphaFoldDB" id="A0AAE4CNH5"/>
<dbReference type="NCBIfam" id="TIGR01003">
    <property type="entry name" value="PTS_HPr_family"/>
    <property type="match status" value="1"/>
</dbReference>
<dbReference type="PRINTS" id="PR00107">
    <property type="entry name" value="PHOSPHOCPHPR"/>
</dbReference>
<dbReference type="GO" id="GO:0009401">
    <property type="term" value="P:phosphoenolpyruvate-dependent sugar phosphotransferase system"/>
    <property type="evidence" value="ECO:0007669"/>
    <property type="project" value="UniProtKB-KW"/>
</dbReference>
<dbReference type="PROSITE" id="PS51350">
    <property type="entry name" value="PTS_HPR_DOM"/>
    <property type="match status" value="1"/>
</dbReference>
<dbReference type="PANTHER" id="PTHR33705">
    <property type="entry name" value="PHOSPHOCARRIER PROTEIN HPR"/>
    <property type="match status" value="1"/>
</dbReference>
<reference evidence="7" key="1">
    <citation type="submission" date="2023-07" db="EMBL/GenBank/DDBJ databases">
        <title>Sequencing the genomes of 1000 actinobacteria strains.</title>
        <authorList>
            <person name="Klenk H.-P."/>
        </authorList>
    </citation>
    <scope>NUCLEOTIDE SEQUENCE</scope>
    <source>
        <strain evidence="7">DSM 45977</strain>
    </source>
</reference>
<accession>A0AAE4CNH5</accession>
<dbReference type="PANTHER" id="PTHR33705:SF2">
    <property type="entry name" value="PHOSPHOCARRIER PROTEIN NPR"/>
    <property type="match status" value="1"/>
</dbReference>
<evidence type="ECO:0000256" key="1">
    <source>
        <dbReference type="ARBA" id="ARBA00003681"/>
    </source>
</evidence>
<feature type="domain" description="HPr" evidence="6">
    <location>
        <begin position="1"/>
        <end position="94"/>
    </location>
</feature>
<evidence type="ECO:0000259" key="6">
    <source>
        <dbReference type="PROSITE" id="PS51350"/>
    </source>
</evidence>
<dbReference type="Proteomes" id="UP001180845">
    <property type="component" value="Unassembled WGS sequence"/>
</dbReference>
<evidence type="ECO:0000256" key="4">
    <source>
        <dbReference type="ARBA" id="ARBA00022490"/>
    </source>
</evidence>